<dbReference type="Pfam" id="PF16061">
    <property type="entry name" value="DUF4803"/>
    <property type="match status" value="1"/>
</dbReference>
<gene>
    <name evidence="1" type="ORF">EVAR_41418_1</name>
</gene>
<name>A0A4C1W7E9_EUMVA</name>
<dbReference type="AlphaFoldDB" id="A0A4C1W7E9"/>
<keyword evidence="2" id="KW-1185">Reference proteome</keyword>
<evidence type="ECO:0000313" key="1">
    <source>
        <dbReference type="EMBL" id="GBP46065.1"/>
    </source>
</evidence>
<dbReference type="PANTHER" id="PTHR47890">
    <property type="entry name" value="LD24308P"/>
    <property type="match status" value="1"/>
</dbReference>
<proteinExistence type="predicted"/>
<accession>A0A4C1W7E9</accession>
<dbReference type="InterPro" id="IPR032062">
    <property type="entry name" value="DUF4803"/>
</dbReference>
<dbReference type="STRING" id="151549.A0A4C1W7E9"/>
<evidence type="ECO:0000313" key="2">
    <source>
        <dbReference type="Proteomes" id="UP000299102"/>
    </source>
</evidence>
<dbReference type="Proteomes" id="UP000299102">
    <property type="component" value="Unassembled WGS sequence"/>
</dbReference>
<dbReference type="OrthoDB" id="7287565at2759"/>
<reference evidence="1 2" key="1">
    <citation type="journal article" date="2019" name="Commun. Biol.">
        <title>The bagworm genome reveals a unique fibroin gene that provides high tensile strength.</title>
        <authorList>
            <person name="Kono N."/>
            <person name="Nakamura H."/>
            <person name="Ohtoshi R."/>
            <person name="Tomita M."/>
            <person name="Numata K."/>
            <person name="Arakawa K."/>
        </authorList>
    </citation>
    <scope>NUCLEOTIDE SEQUENCE [LARGE SCALE GENOMIC DNA]</scope>
</reference>
<dbReference type="EMBL" id="BGZK01000476">
    <property type="protein sequence ID" value="GBP46065.1"/>
    <property type="molecule type" value="Genomic_DNA"/>
</dbReference>
<sequence length="517" mass="58804">MLESEREEDMVTRVKRHAWEAELRDVRTDYVQTVASISAAARAVMARSSRAVSRCDPRIYIRGSNYINYSFRILYVSIGGAMRLAEKKYVRPWPRTEIFCYGTVSDCTQRRVIKGCLAAPGSGRRYKAIIERGGFLDFSWYYKGPIISESECDSDPMIPDLMYYNNYACICTEPSTIKKNAYLNKTAVYSDVANNRVITGIRFRTRWAITYLEVQEGEMVNGSVLPQSVRWREDVTRQLEDYERRHYVLPDDFELGKNDEYVALPDGVVNPNFDSNIVNLRRADVNFNLDDIILPAGMVVTGVRFTQLLNGGIALMVEGSKAFDDIGNFKFSSERQWFSNTNYLRNPIILNDHDNPLDGPKQNKELSTPGRSSIALQLSDWTRDGRQSLIPFIDLQQVVTSPPSPIGGLGGLTMPEWKGRVPLTRSHCERITGIQHKVMEAEDACAIELISPLASGHSKDPYGVLAHSRFSVLRFSGVELRRANHCGESNENIEQFNIKEDRLRKCLKCYYVLICTF</sequence>
<dbReference type="PANTHER" id="PTHR47890:SF1">
    <property type="entry name" value="LD24308P"/>
    <property type="match status" value="1"/>
</dbReference>
<comment type="caution">
    <text evidence="1">The sequence shown here is derived from an EMBL/GenBank/DDBJ whole genome shotgun (WGS) entry which is preliminary data.</text>
</comment>
<protein>
    <submittedName>
        <fullName evidence="1">Uncharacterized protein</fullName>
    </submittedName>
</protein>
<organism evidence="1 2">
    <name type="scientific">Eumeta variegata</name>
    <name type="common">Bagworm moth</name>
    <name type="synonym">Eumeta japonica</name>
    <dbReference type="NCBI Taxonomy" id="151549"/>
    <lineage>
        <taxon>Eukaryota</taxon>
        <taxon>Metazoa</taxon>
        <taxon>Ecdysozoa</taxon>
        <taxon>Arthropoda</taxon>
        <taxon>Hexapoda</taxon>
        <taxon>Insecta</taxon>
        <taxon>Pterygota</taxon>
        <taxon>Neoptera</taxon>
        <taxon>Endopterygota</taxon>
        <taxon>Lepidoptera</taxon>
        <taxon>Glossata</taxon>
        <taxon>Ditrysia</taxon>
        <taxon>Tineoidea</taxon>
        <taxon>Psychidae</taxon>
        <taxon>Oiketicinae</taxon>
        <taxon>Eumeta</taxon>
    </lineage>
</organism>